<dbReference type="AlphaFoldDB" id="A0A843URY9"/>
<gene>
    <name evidence="2" type="ORF">Taro_017757</name>
</gene>
<keyword evidence="1" id="KW-0812">Transmembrane</keyword>
<keyword evidence="3" id="KW-1185">Reference proteome</keyword>
<accession>A0A843URY9</accession>
<keyword evidence="1" id="KW-1133">Transmembrane helix</keyword>
<sequence length="281" mass="31201">MHHHKGVQNQKAQEAVLDPAGPANVPFSLAAAAVTSSSSMLPFKQPLQWRISIHARFRGVRLRLRASKMFPGWGGEEARFSVVVRLRSFLLKVRSGSSGSPIVLRRSTTFGSRLLRFVEGALRRRSWPRRFGTDAVAAEENVVLRCPPGSRRFHQLALWPLRKKGVPFPSLESTKSVLGSLAFLSHSASHRNHGGVIVHAAVSFFHLILLSKVALARRPRSPVALAALFITSLGVFSLSYLHFMNQIFEAAWMVCFSLLAFTTLLPLADRCQVTFSLSFFD</sequence>
<evidence type="ECO:0000313" key="2">
    <source>
        <dbReference type="EMBL" id="MQL85237.1"/>
    </source>
</evidence>
<dbReference type="Proteomes" id="UP000652761">
    <property type="component" value="Unassembled WGS sequence"/>
</dbReference>
<evidence type="ECO:0000313" key="3">
    <source>
        <dbReference type="Proteomes" id="UP000652761"/>
    </source>
</evidence>
<feature type="transmembrane region" description="Helical" evidence="1">
    <location>
        <begin position="196"/>
        <end position="216"/>
    </location>
</feature>
<organism evidence="2 3">
    <name type="scientific">Colocasia esculenta</name>
    <name type="common">Wild taro</name>
    <name type="synonym">Arum esculentum</name>
    <dbReference type="NCBI Taxonomy" id="4460"/>
    <lineage>
        <taxon>Eukaryota</taxon>
        <taxon>Viridiplantae</taxon>
        <taxon>Streptophyta</taxon>
        <taxon>Embryophyta</taxon>
        <taxon>Tracheophyta</taxon>
        <taxon>Spermatophyta</taxon>
        <taxon>Magnoliopsida</taxon>
        <taxon>Liliopsida</taxon>
        <taxon>Araceae</taxon>
        <taxon>Aroideae</taxon>
        <taxon>Colocasieae</taxon>
        <taxon>Colocasia</taxon>
    </lineage>
</organism>
<comment type="caution">
    <text evidence="2">The sequence shown here is derived from an EMBL/GenBank/DDBJ whole genome shotgun (WGS) entry which is preliminary data.</text>
</comment>
<dbReference type="EMBL" id="NMUH01000815">
    <property type="protein sequence ID" value="MQL85237.1"/>
    <property type="molecule type" value="Genomic_DNA"/>
</dbReference>
<evidence type="ECO:0000256" key="1">
    <source>
        <dbReference type="SAM" id="Phobius"/>
    </source>
</evidence>
<feature type="transmembrane region" description="Helical" evidence="1">
    <location>
        <begin position="250"/>
        <end position="268"/>
    </location>
</feature>
<protein>
    <submittedName>
        <fullName evidence="2">Uncharacterized protein</fullName>
    </submittedName>
</protein>
<dbReference type="OrthoDB" id="774206at2759"/>
<keyword evidence="1" id="KW-0472">Membrane</keyword>
<reference evidence="2" key="1">
    <citation type="submission" date="2017-07" db="EMBL/GenBank/DDBJ databases">
        <title>Taro Niue Genome Assembly and Annotation.</title>
        <authorList>
            <person name="Atibalentja N."/>
            <person name="Keating K."/>
            <person name="Fields C.J."/>
        </authorList>
    </citation>
    <scope>NUCLEOTIDE SEQUENCE</scope>
    <source>
        <strain evidence="2">Niue_2</strain>
        <tissue evidence="2">Leaf</tissue>
    </source>
</reference>
<feature type="transmembrane region" description="Helical" evidence="1">
    <location>
        <begin position="223"/>
        <end position="244"/>
    </location>
</feature>
<proteinExistence type="predicted"/>
<name>A0A843URY9_COLES</name>